<dbReference type="Proteomes" id="UP000018144">
    <property type="component" value="Unassembled WGS sequence"/>
</dbReference>
<evidence type="ECO:0000313" key="2">
    <source>
        <dbReference type="Proteomes" id="UP000018144"/>
    </source>
</evidence>
<protein>
    <submittedName>
        <fullName evidence="1">Uncharacterized protein</fullName>
    </submittedName>
</protein>
<evidence type="ECO:0000313" key="1">
    <source>
        <dbReference type="EMBL" id="CCX12669.1"/>
    </source>
</evidence>
<accession>U4L622</accession>
<proteinExistence type="predicted"/>
<gene>
    <name evidence="1" type="ORF">PCON_12263</name>
</gene>
<name>U4L622_PYROM</name>
<reference evidence="1 2" key="1">
    <citation type="journal article" date="2013" name="PLoS Genet.">
        <title>The genome and development-dependent transcriptomes of Pyronema confluens: a window into fungal evolution.</title>
        <authorList>
            <person name="Traeger S."/>
            <person name="Altegoer F."/>
            <person name="Freitag M."/>
            <person name="Gabaldon T."/>
            <person name="Kempken F."/>
            <person name="Kumar A."/>
            <person name="Marcet-Houben M."/>
            <person name="Poggeler S."/>
            <person name="Stajich J.E."/>
            <person name="Nowrousian M."/>
        </authorList>
    </citation>
    <scope>NUCLEOTIDE SEQUENCE [LARGE SCALE GENOMIC DNA]</scope>
    <source>
        <strain evidence="2">CBS 100304</strain>
        <tissue evidence="1">Vegetative mycelium</tissue>
    </source>
</reference>
<dbReference type="EMBL" id="HF935723">
    <property type="protein sequence ID" value="CCX12669.1"/>
    <property type="molecule type" value="Genomic_DNA"/>
</dbReference>
<sequence>MSFISFSRLRNPFSSRPPVENYQLLFSTPPNVHIVAGSLGSFSTISAANRAAALAASKSADELCKAVHAAHKGNPSSSGVAIFRELPGVEIGYKIWYDIGGMAHFESTLPWSDPRYQMIWVGHKDDHEKRNQNIEQWHWDNCDEDDYLDLDAEHDKVSVDPLDTSQLTPGELEITRDISIQDAQTSWKGEEGRERVKNRIELLQAMTERNGDPEWQPISIRSSDASWVMFDGV</sequence>
<dbReference type="AlphaFoldDB" id="U4L622"/>
<organism evidence="1 2">
    <name type="scientific">Pyronema omphalodes (strain CBS 100304)</name>
    <name type="common">Pyronema confluens</name>
    <dbReference type="NCBI Taxonomy" id="1076935"/>
    <lineage>
        <taxon>Eukaryota</taxon>
        <taxon>Fungi</taxon>
        <taxon>Dikarya</taxon>
        <taxon>Ascomycota</taxon>
        <taxon>Pezizomycotina</taxon>
        <taxon>Pezizomycetes</taxon>
        <taxon>Pezizales</taxon>
        <taxon>Pyronemataceae</taxon>
        <taxon>Pyronema</taxon>
    </lineage>
</organism>
<keyword evidence="2" id="KW-1185">Reference proteome</keyword>